<keyword evidence="1" id="KW-0812">Transmembrane</keyword>
<dbReference type="AlphaFoldDB" id="A0A0F9FYC4"/>
<keyword evidence="1" id="KW-1133">Transmembrane helix</keyword>
<dbReference type="Gene3D" id="2.60.40.1190">
    <property type="match status" value="1"/>
</dbReference>
<dbReference type="SUPFAM" id="SSF49344">
    <property type="entry name" value="CBD9-like"/>
    <property type="match status" value="1"/>
</dbReference>
<name>A0A0F9FYC4_9ZZZZ</name>
<gene>
    <name evidence="2" type="ORF">LCGC14_1894990</name>
</gene>
<reference evidence="2" key="1">
    <citation type="journal article" date="2015" name="Nature">
        <title>Complex archaea that bridge the gap between prokaryotes and eukaryotes.</title>
        <authorList>
            <person name="Spang A."/>
            <person name="Saw J.H."/>
            <person name="Jorgensen S.L."/>
            <person name="Zaremba-Niedzwiedzka K."/>
            <person name="Martijn J."/>
            <person name="Lind A.E."/>
            <person name="van Eijk R."/>
            <person name="Schleper C."/>
            <person name="Guy L."/>
            <person name="Ettema T.J."/>
        </authorList>
    </citation>
    <scope>NUCLEOTIDE SEQUENCE</scope>
</reference>
<sequence length="707" mass="78448">IHHAMDFLTQQNRALEGSLKPREDMISAKDKIVVVIGGIGSVKGAFVGAMLIGFIALIAVLDVTLNWFDSLIEALAPLIQEMAEDEFQKGIIVQKQGIDQLRRDFAKQMVPLLRRDLLKVLPRKEFDRLVFGTSYPFRGYRSKVTSEGRRWPDEQDIRDDEAMLAKVLAKKPDLKVYAEKRRELLARQFKTSIETLTEKVLSLALTGDILMRSWQDFAEGVDYADKVKEKLDARKRAKDGRGQDLAALTAEGVPDISAALVALLTGGGKGHGVTLRPVQTVLAPGFFALTHPESALRGGSPSFAPRPAKWGFHTQVDAAKVRPKFSTPRFEAIPFLNKFPRLDGDLSDWGTVRPLLLRKSRDGPRRSAEAIIVYAAWSYQGFFFAYQVKGEEEFIWPTFGYGKLNVWSGDYLRLMFDTLDARNTNRGEPHSQEFVVFPRGTELEENTPGIERLIGSQRDAVKKEYRGVKSANRMFVEQPPAAMGPDGTGPYRVTRVTTDAKGKYTGYTVEVFIPRTLFKIPVFAPGWYIGFDCAVATGRQSRSWRKFVGQKWAGGSADNPDSWGDLLLLGTDPRVLVQDADESGSLSTAIIPGHSYLLTVIDPDRNVNVTAKDTVLVSAEVQGGGNDVEIYLLQETAENIGVFRGYIDTQPGPGRQVQGALEAMPGEEVRFGYVDFADAQGRRNRIFELKLPVVSPISLLSAAKADK</sequence>
<feature type="transmembrane region" description="Helical" evidence="1">
    <location>
        <begin position="32"/>
        <end position="61"/>
    </location>
</feature>
<feature type="non-terminal residue" evidence="2">
    <location>
        <position position="1"/>
    </location>
</feature>
<organism evidence="2">
    <name type="scientific">marine sediment metagenome</name>
    <dbReference type="NCBI Taxonomy" id="412755"/>
    <lineage>
        <taxon>unclassified sequences</taxon>
        <taxon>metagenomes</taxon>
        <taxon>ecological metagenomes</taxon>
    </lineage>
</organism>
<keyword evidence="1" id="KW-0472">Membrane</keyword>
<protein>
    <submittedName>
        <fullName evidence="2">Uncharacterized protein</fullName>
    </submittedName>
</protein>
<proteinExistence type="predicted"/>
<comment type="caution">
    <text evidence="2">The sequence shown here is derived from an EMBL/GenBank/DDBJ whole genome shotgun (WGS) entry which is preliminary data.</text>
</comment>
<accession>A0A0F9FYC4</accession>
<dbReference type="EMBL" id="LAZR01019737">
    <property type="protein sequence ID" value="KKL91409.1"/>
    <property type="molecule type" value="Genomic_DNA"/>
</dbReference>
<evidence type="ECO:0000256" key="1">
    <source>
        <dbReference type="SAM" id="Phobius"/>
    </source>
</evidence>
<dbReference type="CDD" id="cd00241">
    <property type="entry name" value="DOMON_like"/>
    <property type="match status" value="1"/>
</dbReference>
<evidence type="ECO:0000313" key="2">
    <source>
        <dbReference type="EMBL" id="KKL91409.1"/>
    </source>
</evidence>